<evidence type="ECO:0000313" key="2">
    <source>
        <dbReference type="EMBL" id="KUK23851.1"/>
    </source>
</evidence>
<dbReference type="InterPro" id="IPR025965">
    <property type="entry name" value="FlgD/Vpr_Ig-like"/>
</dbReference>
<protein>
    <recommendedName>
        <fullName evidence="1">FlgD/Vpr Ig-like domain-containing protein</fullName>
    </recommendedName>
</protein>
<reference evidence="2 3" key="1">
    <citation type="journal article" date="2015" name="MBio">
        <title>Genome-Resolved Metagenomic Analysis Reveals Roles for Candidate Phyla and Other Microbial Community Members in Biogeochemical Transformations in Oil Reservoirs.</title>
        <authorList>
            <person name="Hu P."/>
            <person name="Tom L."/>
            <person name="Singh A."/>
            <person name="Thomas B.C."/>
            <person name="Baker B.J."/>
            <person name="Piceno Y.M."/>
            <person name="Andersen G.L."/>
            <person name="Banfield J.F."/>
        </authorList>
    </citation>
    <scope>NUCLEOTIDE SEQUENCE [LARGE SCALE GENOMIC DNA]</scope>
    <source>
        <strain evidence="2">46_26</strain>
    </source>
</reference>
<evidence type="ECO:0000259" key="1">
    <source>
        <dbReference type="Pfam" id="PF13860"/>
    </source>
</evidence>
<evidence type="ECO:0000313" key="3">
    <source>
        <dbReference type="Proteomes" id="UP000058636"/>
    </source>
</evidence>
<proteinExistence type="predicted"/>
<organism evidence="2 3">
    <name type="scientific">Thermotoga petrophila</name>
    <dbReference type="NCBI Taxonomy" id="93929"/>
    <lineage>
        <taxon>Bacteria</taxon>
        <taxon>Thermotogati</taxon>
        <taxon>Thermotogota</taxon>
        <taxon>Thermotogae</taxon>
        <taxon>Thermotogales</taxon>
        <taxon>Thermotogaceae</taxon>
        <taxon>Thermotoga</taxon>
    </lineage>
</organism>
<dbReference type="Gene3D" id="2.60.40.4070">
    <property type="match status" value="1"/>
</dbReference>
<dbReference type="Pfam" id="PF13860">
    <property type="entry name" value="FlgD_ig"/>
    <property type="match status" value="1"/>
</dbReference>
<dbReference type="PATRIC" id="fig|93930.3.peg.1248"/>
<dbReference type="Proteomes" id="UP000058636">
    <property type="component" value="Unassembled WGS sequence"/>
</dbReference>
<sequence length="285" mass="32114">MRKFLPILFLLIASAVLAGDYVLIVYSEPLSQVFVNGNYVGTVDVTGQMILTLNSSGKFTITVRKRWYIPFESEIIVSSPGEFVIFANLKEAGALRVFSNVYPVEVFAEGMYLGKIHSVKDVLYVPAGTVTLTFKAPGYKEEAVTVQVKPRSENTINIYLEEKALALDLKVEPERFSPNGDWYNDKTTFYIYLSKPADLSVEVLNDRGETIWFRQLKGSEGTNKVIWDGKDASDGRYRVRVTASTDDEMQSVEKEVIVDRSEYTYFKELFIGSVLALVVLLILVH</sequence>
<dbReference type="AlphaFoldDB" id="A0A101ES60"/>
<gene>
    <name evidence="2" type="ORF">XD57_0008</name>
</gene>
<dbReference type="EMBL" id="LGFG01000001">
    <property type="protein sequence ID" value="KUK23851.1"/>
    <property type="molecule type" value="Genomic_DNA"/>
</dbReference>
<name>A0A101ES60_9THEM</name>
<comment type="caution">
    <text evidence="2">The sequence shown here is derived from an EMBL/GenBank/DDBJ whole genome shotgun (WGS) entry which is preliminary data.</text>
</comment>
<accession>A0A101ES60</accession>
<feature type="domain" description="FlgD/Vpr Ig-like" evidence="1">
    <location>
        <begin position="186"/>
        <end position="247"/>
    </location>
</feature>